<evidence type="ECO:0000256" key="2">
    <source>
        <dbReference type="ARBA" id="ARBA00022525"/>
    </source>
</evidence>
<dbReference type="EMBL" id="APCN01003287">
    <property type="status" value="NOT_ANNOTATED_CDS"/>
    <property type="molecule type" value="Genomic_DNA"/>
</dbReference>
<feature type="domain" description="Peptidase S1" evidence="10">
    <location>
        <begin position="906"/>
        <end position="1164"/>
    </location>
</feature>
<evidence type="ECO:0000313" key="11">
    <source>
        <dbReference type="EnsemblMetazoa" id="AARA003351-PA"/>
    </source>
</evidence>
<dbReference type="EnsemblMetazoa" id="AARA003351-RA">
    <property type="protein sequence ID" value="AARA003351-PA"/>
    <property type="gene ID" value="AARA003351"/>
</dbReference>
<dbReference type="CDD" id="cd00190">
    <property type="entry name" value="Tryp_SPc"/>
    <property type="match status" value="1"/>
</dbReference>
<dbReference type="Proteomes" id="UP000075840">
    <property type="component" value="Unassembled WGS sequence"/>
</dbReference>
<evidence type="ECO:0000313" key="12">
    <source>
        <dbReference type="Proteomes" id="UP000075840"/>
    </source>
</evidence>
<name>A0A182HQ09_ANOAR</name>
<evidence type="ECO:0000256" key="6">
    <source>
        <dbReference type="ARBA" id="ARBA00022825"/>
    </source>
</evidence>
<keyword evidence="7" id="KW-0865">Zymogen</keyword>
<dbReference type="SUPFAM" id="SSF50494">
    <property type="entry name" value="Trypsin-like serine proteases"/>
    <property type="match status" value="4"/>
</dbReference>
<dbReference type="VEuPathDB" id="VectorBase:AARA21_013385"/>
<dbReference type="GO" id="GO:0004252">
    <property type="term" value="F:serine-type endopeptidase activity"/>
    <property type="evidence" value="ECO:0007669"/>
    <property type="project" value="InterPro"/>
</dbReference>
<dbReference type="InterPro" id="IPR018114">
    <property type="entry name" value="TRYPSIN_HIS"/>
</dbReference>
<dbReference type="PRINTS" id="PR00722">
    <property type="entry name" value="CHYMOTRYPSIN"/>
</dbReference>
<evidence type="ECO:0000256" key="5">
    <source>
        <dbReference type="ARBA" id="ARBA00022801"/>
    </source>
</evidence>
<evidence type="ECO:0000256" key="7">
    <source>
        <dbReference type="ARBA" id="ARBA00023145"/>
    </source>
</evidence>
<evidence type="ECO:0000256" key="3">
    <source>
        <dbReference type="ARBA" id="ARBA00022670"/>
    </source>
</evidence>
<reference evidence="11" key="1">
    <citation type="submission" date="2022-08" db="UniProtKB">
        <authorList>
            <consortium name="EnsemblMetazoa"/>
        </authorList>
    </citation>
    <scope>IDENTIFICATION</scope>
    <source>
        <strain evidence="11">Dongola</strain>
    </source>
</reference>
<dbReference type="AlphaFoldDB" id="A0A182HQ09"/>
<dbReference type="PROSITE" id="PS50240">
    <property type="entry name" value="TRYPSIN_DOM"/>
    <property type="match status" value="4"/>
</dbReference>
<evidence type="ECO:0000256" key="9">
    <source>
        <dbReference type="ARBA" id="ARBA00024195"/>
    </source>
</evidence>
<dbReference type="PANTHER" id="PTHR24260:SF139">
    <property type="entry name" value="CLIP DOMAIN-CONTAINING SERINE PROTEASE"/>
    <property type="match status" value="1"/>
</dbReference>
<dbReference type="Gene3D" id="2.40.10.10">
    <property type="entry name" value="Trypsin-like serine proteases"/>
    <property type="match status" value="5"/>
</dbReference>
<dbReference type="GeneID" id="120903184"/>
<evidence type="ECO:0000259" key="10">
    <source>
        <dbReference type="PROSITE" id="PS50240"/>
    </source>
</evidence>
<dbReference type="Pfam" id="PF00089">
    <property type="entry name" value="Trypsin"/>
    <property type="match status" value="4"/>
</dbReference>
<keyword evidence="12" id="KW-1185">Reference proteome</keyword>
<feature type="domain" description="Peptidase S1" evidence="10">
    <location>
        <begin position="42"/>
        <end position="289"/>
    </location>
</feature>
<dbReference type="VEuPathDB" id="VectorBase:AARA003351"/>
<dbReference type="RefSeq" id="XP_040168381.1">
    <property type="nucleotide sequence ID" value="XM_040312447.1"/>
</dbReference>
<evidence type="ECO:0000256" key="4">
    <source>
        <dbReference type="ARBA" id="ARBA00022729"/>
    </source>
</evidence>
<keyword evidence="4" id="KW-0732">Signal</keyword>
<dbReference type="InterPro" id="IPR043504">
    <property type="entry name" value="Peptidase_S1_PA_chymotrypsin"/>
</dbReference>
<keyword evidence="6" id="KW-0720">Serine protease</keyword>
<dbReference type="SMART" id="SM00020">
    <property type="entry name" value="Tryp_SPc"/>
    <property type="match status" value="2"/>
</dbReference>
<protein>
    <recommendedName>
        <fullName evidence="10">Peptidase S1 domain-containing protein</fullName>
    </recommendedName>
</protein>
<sequence length="1185" mass="132993">MARELLGLLILFSVLLLYVTAQSLGPNRLTCGKRRVKTIHLVHNGIDAKPGHWPWHAAIFHRKGDQLDYACGGSIIDENTILTAAHCVFLVNGLLPVSQISVHLGRVHLKEVSEFVQEHTVQELIVHPGYNSSRFVNDIALIKLAGSITMSEFVQPVCLWTMDKNQELIVGKTGTLVGFGLNEQDVVSEQLKQASIGVVDALTCIKSDRLSFANQLTAEMFCGGGQSNVSACNGDSGGGLFFNVEGKWFVRGVVSFIPVRQRTGLCDPSKYTAYADVAKYLGWIDQYIDRRVLVFDTDELEVDYEEKLPLFNLNTCGTKNETVLASGQPAPLPWLGFVLTKENKVKCVVTLISEWYVVGTASCFEKNEKDLRILFGGFDDLHEQKCFERNGTTICAYPTQSRSIGRVVAHPRFSKNTINDNIALIELQSPADTTQPHVKPICLPVTPTLYTNRTENFSVLAFRLTTGTIVDQSVNHVDPDFCKSVHIVAGFAIDNEEKSFCVSVPEEDVTNCDSLLGQGTPLQEHMSMVNAGERYVLRGFDLLGLTCAGDSSIPVLYVNVYSYLDWMLYNMRYNEAVNEDEQELIANATLAKWKERQQAVGSEKLKLFNMESCGQNVVEPRGTGSITLIPWIGTLKTVENPVKQNTVPDGLVVLINERYALTSANVFRPDVQWRSIVLGFNHYNPVLEIACTFGVCDRPYQAVEIKQITIHPQYNGTYNIHNIALIELVEPANVTKRYISPICMPLIEEFRNSTPFELVVPSYIYHEQSTQLEPLDPLNCQERFAQQNAAITLNNRSRCAVALDKDAKEPAALKAGAPLQTLLRVGSEKRYFLSGMNSFTDLVNYHNPGYPYLFTDTNAYVDWMLENMQLDSTVSPDSYVEQVDPPATRNTSRRRLFNFKTCGAHTKGSSANATYETEPWHGFVYEWIEAYNSTLFTRCTVVLVSEWYAIGVASCLKQDAKLWVQFGGYVESDSGDNCWDADGTTLCRPKTHRIAVERIIVHPQYNRTGYTDDIALVQLATPADVSQPHVQPICLPILDEVRSYAVSSMATVTFGLAHGSFITSKVDRTRFVPPAECQRRWNGMALRLQIERTKQCNLMVRDSQNECYPVMPGFPLHTTQELLGEQRHFLRGLFSLRPELCSSYYPAIYTDVDVYLDWILDSMDERLGTSKLPYNLTEHLIFIQK</sequence>
<feature type="domain" description="Peptidase S1" evidence="10">
    <location>
        <begin position="599"/>
        <end position="869"/>
    </location>
</feature>
<dbReference type="InterPro" id="IPR051333">
    <property type="entry name" value="CLIP_Serine_Protease"/>
</dbReference>
<dbReference type="PANTHER" id="PTHR24260">
    <property type="match status" value="1"/>
</dbReference>
<comment type="similarity">
    <text evidence="9">Belongs to the peptidase S1 family. CLIP subfamily.</text>
</comment>
<dbReference type="FunFam" id="2.40.10.10:FF:000146">
    <property type="entry name" value="Serine protease 53"/>
    <property type="match status" value="1"/>
</dbReference>
<keyword evidence="8" id="KW-1015">Disulfide bond</keyword>
<dbReference type="InterPro" id="IPR001254">
    <property type="entry name" value="Trypsin_dom"/>
</dbReference>
<accession>A0A182HQ09</accession>
<evidence type="ECO:0000256" key="8">
    <source>
        <dbReference type="ARBA" id="ARBA00023157"/>
    </source>
</evidence>
<dbReference type="GO" id="GO:0006508">
    <property type="term" value="P:proteolysis"/>
    <property type="evidence" value="ECO:0007669"/>
    <property type="project" value="UniProtKB-KW"/>
</dbReference>
<keyword evidence="2" id="KW-0964">Secreted</keyword>
<dbReference type="GO" id="GO:0005576">
    <property type="term" value="C:extracellular region"/>
    <property type="evidence" value="ECO:0007669"/>
    <property type="project" value="UniProtKB-SubCell"/>
</dbReference>
<feature type="domain" description="Peptidase S1" evidence="10">
    <location>
        <begin position="324"/>
        <end position="572"/>
    </location>
</feature>
<dbReference type="InterPro" id="IPR009003">
    <property type="entry name" value="Peptidase_S1_PA"/>
</dbReference>
<comment type="subcellular location">
    <subcellularLocation>
        <location evidence="1">Secreted</location>
    </subcellularLocation>
</comment>
<keyword evidence="5" id="KW-0378">Hydrolase</keyword>
<dbReference type="InterPro" id="IPR001314">
    <property type="entry name" value="Peptidase_S1A"/>
</dbReference>
<dbReference type="PROSITE" id="PS00134">
    <property type="entry name" value="TRYPSIN_HIS"/>
    <property type="match status" value="1"/>
</dbReference>
<evidence type="ECO:0000256" key="1">
    <source>
        <dbReference type="ARBA" id="ARBA00004613"/>
    </source>
</evidence>
<proteinExistence type="inferred from homology"/>
<dbReference type="KEGG" id="aara:120903184"/>
<organism evidence="11 12">
    <name type="scientific">Anopheles arabiensis</name>
    <name type="common">Mosquito</name>
    <dbReference type="NCBI Taxonomy" id="7173"/>
    <lineage>
        <taxon>Eukaryota</taxon>
        <taxon>Metazoa</taxon>
        <taxon>Ecdysozoa</taxon>
        <taxon>Arthropoda</taxon>
        <taxon>Hexapoda</taxon>
        <taxon>Insecta</taxon>
        <taxon>Pterygota</taxon>
        <taxon>Neoptera</taxon>
        <taxon>Endopterygota</taxon>
        <taxon>Diptera</taxon>
        <taxon>Nematocera</taxon>
        <taxon>Culicoidea</taxon>
        <taxon>Culicidae</taxon>
        <taxon>Anophelinae</taxon>
        <taxon>Anopheles</taxon>
    </lineage>
</organism>
<keyword evidence="3" id="KW-0645">Protease</keyword>